<gene>
    <name evidence="9" type="ORF">J2X98_002581</name>
</gene>
<keyword evidence="10" id="KW-1185">Reference proteome</keyword>
<evidence type="ECO:0000259" key="8">
    <source>
        <dbReference type="Pfam" id="PF09924"/>
    </source>
</evidence>
<reference evidence="9 10" key="1">
    <citation type="submission" date="2023-07" db="EMBL/GenBank/DDBJ databases">
        <title>Sorghum-associated microbial communities from plants grown in Nebraska, USA.</title>
        <authorList>
            <person name="Schachtman D."/>
        </authorList>
    </citation>
    <scope>NUCLEOTIDE SEQUENCE [LARGE SCALE GENOMIC DNA]</scope>
    <source>
        <strain evidence="9 10">CC222</strain>
    </source>
</reference>
<keyword evidence="3 7" id="KW-0812">Transmembrane</keyword>
<keyword evidence="2" id="KW-1003">Cell membrane</keyword>
<feature type="transmembrane region" description="Helical" evidence="7">
    <location>
        <begin position="201"/>
        <end position="217"/>
    </location>
</feature>
<organism evidence="9 10">
    <name type="scientific">Pseudarthrobacter enclensis</name>
    <dbReference type="NCBI Taxonomy" id="993070"/>
    <lineage>
        <taxon>Bacteria</taxon>
        <taxon>Bacillati</taxon>
        <taxon>Actinomycetota</taxon>
        <taxon>Actinomycetes</taxon>
        <taxon>Micrococcales</taxon>
        <taxon>Micrococcaceae</taxon>
        <taxon>Pseudarthrobacter</taxon>
    </lineage>
</organism>
<sequence>MVTSKNPDRTVALMWTAVGRPAVRQILRTLTAMPFTLSVVATFLGAAALTGSFLDGPPEHLLGLASVSGPGMRGGQWWSLFTSLFFATNPLAYITASLMMVLLLGLAERKLGLRAAIGLFFGGQFASVTVFLLVTQLAAYVGDGWLDTMADDNLIGPYAPVLTAGLAASARITLLWQRRLRTAVLTISLLLVLYVGHAETVIGLIGALLGLLAGWWIQGDQGRLHRHRSTGRETRNLLALTVAVFAVGPILTGITRAPTGPLALLRDVVLSPMPTLSQLVFNCGATVDASCLETGRAGFAGPFGLALAVVPVILLLICADGMRRGRRLALNIALTIQLVVTALAAVYLTLFALVPSRLQGTHSTPLSSAFAHVLPLVVVPLLLAVILWLNRRQFRVQTRPGARRVLAAVVCGTWLVLAGSYTVAWFLSGGLARDGGLLGLFAELARQYVPVPIPQQFRRVFPDQASAEAILFAYSGPVFWLVALVAVWWVLVGRNHGLNFGRQDRDRARELLHQGGGPLSWMALWEPNTYWFSPDGAGAMPFQQHGTVALTLGGAIGDRRAEQQVTEGFLDYCRGQALIPALYSCDDTMWPMLRERGFSRVAVAQETRLALNELEFKGKEWQNVRTALNRAAKLGVHAVWGSYHSLPAALRLRLNEVSEEWAAGKSVPEMGFTLGGVDELDDEEVLCCLAVDGNGAVHGVTSWLPVYDDGRLVSRTLDVMRRGSEGFPGVMEFLIASAVLELRDSVDVISLSGSPLATRPDTDQENPAGSAAPAGGGQPGAQDGAAESEANEDPGATDEGAQNLVRILDLVGRALEPVYGFRSLAAFKSRFKPEYRALYLYYQDPLHLPAIGRALTRAYLPGLSLAQGARLVGKLVT</sequence>
<protein>
    <submittedName>
        <fullName evidence="9">Lysylphosphatidylglycerol synthetase-like protein (DUF2156 family)</fullName>
    </submittedName>
</protein>
<feature type="domain" description="Phosphatidylglycerol lysyltransferase C-terminal" evidence="8">
    <location>
        <begin position="510"/>
        <end position="842"/>
    </location>
</feature>
<name>A0ABT9RV83_9MICC</name>
<feature type="transmembrane region" description="Helical" evidence="7">
    <location>
        <begin position="330"/>
        <end position="354"/>
    </location>
</feature>
<keyword evidence="5 7" id="KW-0472">Membrane</keyword>
<keyword evidence="4 7" id="KW-1133">Transmembrane helix</keyword>
<feature type="transmembrane region" description="Helical" evidence="7">
    <location>
        <begin position="30"/>
        <end position="54"/>
    </location>
</feature>
<dbReference type="Proteomes" id="UP001226577">
    <property type="component" value="Unassembled WGS sequence"/>
</dbReference>
<proteinExistence type="predicted"/>
<feature type="transmembrane region" description="Helical" evidence="7">
    <location>
        <begin position="405"/>
        <end position="427"/>
    </location>
</feature>
<evidence type="ECO:0000256" key="6">
    <source>
        <dbReference type="SAM" id="MobiDB-lite"/>
    </source>
</evidence>
<evidence type="ECO:0000313" key="10">
    <source>
        <dbReference type="Proteomes" id="UP001226577"/>
    </source>
</evidence>
<feature type="transmembrane region" description="Helical" evidence="7">
    <location>
        <begin position="469"/>
        <end position="492"/>
    </location>
</feature>
<feature type="transmembrane region" description="Helical" evidence="7">
    <location>
        <begin position="299"/>
        <end position="318"/>
    </location>
</feature>
<evidence type="ECO:0000256" key="5">
    <source>
        <dbReference type="ARBA" id="ARBA00023136"/>
    </source>
</evidence>
<evidence type="ECO:0000256" key="2">
    <source>
        <dbReference type="ARBA" id="ARBA00022475"/>
    </source>
</evidence>
<dbReference type="EMBL" id="JAUSRE010000012">
    <property type="protein sequence ID" value="MDP9888987.1"/>
    <property type="molecule type" value="Genomic_DNA"/>
</dbReference>
<evidence type="ECO:0000256" key="1">
    <source>
        <dbReference type="ARBA" id="ARBA00004651"/>
    </source>
</evidence>
<dbReference type="InterPro" id="IPR024320">
    <property type="entry name" value="LPG_synthase_C"/>
</dbReference>
<evidence type="ECO:0000256" key="3">
    <source>
        <dbReference type="ARBA" id="ARBA00022692"/>
    </source>
</evidence>
<dbReference type="SUPFAM" id="SSF144091">
    <property type="entry name" value="Rhomboid-like"/>
    <property type="match status" value="1"/>
</dbReference>
<feature type="transmembrane region" description="Helical" evidence="7">
    <location>
        <begin position="77"/>
        <end position="104"/>
    </location>
</feature>
<accession>A0ABT9RV83</accession>
<dbReference type="Pfam" id="PF09924">
    <property type="entry name" value="LPG_synthase_C"/>
    <property type="match status" value="1"/>
</dbReference>
<dbReference type="InterPro" id="IPR051211">
    <property type="entry name" value="PG_lysyltransferase"/>
</dbReference>
<evidence type="ECO:0000256" key="7">
    <source>
        <dbReference type="SAM" id="Phobius"/>
    </source>
</evidence>
<evidence type="ECO:0000256" key="4">
    <source>
        <dbReference type="ARBA" id="ARBA00022989"/>
    </source>
</evidence>
<feature type="transmembrane region" description="Helical" evidence="7">
    <location>
        <begin position="116"/>
        <end position="142"/>
    </location>
</feature>
<evidence type="ECO:0000313" key="9">
    <source>
        <dbReference type="EMBL" id="MDP9888987.1"/>
    </source>
</evidence>
<feature type="transmembrane region" description="Helical" evidence="7">
    <location>
        <begin position="237"/>
        <end position="255"/>
    </location>
</feature>
<feature type="transmembrane region" description="Helical" evidence="7">
    <location>
        <begin position="366"/>
        <end position="389"/>
    </location>
</feature>
<dbReference type="PANTHER" id="PTHR34697:SF2">
    <property type="entry name" value="PHOSPHATIDYLGLYCEROL LYSYLTRANSFERASE"/>
    <property type="match status" value="1"/>
</dbReference>
<comment type="subcellular location">
    <subcellularLocation>
        <location evidence="1">Cell membrane</location>
        <topology evidence="1">Multi-pass membrane protein</topology>
    </subcellularLocation>
</comment>
<dbReference type="PANTHER" id="PTHR34697">
    <property type="entry name" value="PHOSPHATIDYLGLYCEROL LYSYLTRANSFERASE"/>
    <property type="match status" value="1"/>
</dbReference>
<comment type="caution">
    <text evidence="9">The sequence shown here is derived from an EMBL/GenBank/DDBJ whole genome shotgun (WGS) entry which is preliminary data.</text>
</comment>
<feature type="region of interest" description="Disordered" evidence="6">
    <location>
        <begin position="754"/>
        <end position="798"/>
    </location>
</feature>
<dbReference type="InterPro" id="IPR035952">
    <property type="entry name" value="Rhomboid-like_sf"/>
</dbReference>